<dbReference type="InterPro" id="IPR029044">
    <property type="entry name" value="Nucleotide-diphossugar_trans"/>
</dbReference>
<evidence type="ECO:0000256" key="7">
    <source>
        <dbReference type="ARBA" id="ARBA00023136"/>
    </source>
</evidence>
<keyword evidence="5 9" id="KW-0812">Transmembrane</keyword>
<evidence type="ECO:0000256" key="6">
    <source>
        <dbReference type="ARBA" id="ARBA00022989"/>
    </source>
</evidence>
<feature type="domain" description="Glycosyltransferase 2-like" evidence="10">
    <location>
        <begin position="49"/>
        <end position="208"/>
    </location>
</feature>
<feature type="transmembrane region" description="Helical" evidence="9">
    <location>
        <begin position="305"/>
        <end position="331"/>
    </location>
</feature>
<dbReference type="Proteomes" id="UP000809273">
    <property type="component" value="Unassembled WGS sequence"/>
</dbReference>
<evidence type="ECO:0000256" key="1">
    <source>
        <dbReference type="ARBA" id="ARBA00004651"/>
    </source>
</evidence>
<dbReference type="EMBL" id="JAFGIX010000020">
    <property type="protein sequence ID" value="MBN1572359.1"/>
    <property type="molecule type" value="Genomic_DNA"/>
</dbReference>
<evidence type="ECO:0000256" key="4">
    <source>
        <dbReference type="ARBA" id="ARBA00022679"/>
    </source>
</evidence>
<protein>
    <submittedName>
        <fullName evidence="11">Glycosyltransferase</fullName>
    </submittedName>
</protein>
<evidence type="ECO:0000313" key="12">
    <source>
        <dbReference type="Proteomes" id="UP000809273"/>
    </source>
</evidence>
<dbReference type="GO" id="GO:0005886">
    <property type="term" value="C:plasma membrane"/>
    <property type="evidence" value="ECO:0007669"/>
    <property type="project" value="UniProtKB-SubCell"/>
</dbReference>
<proteinExistence type="inferred from homology"/>
<name>A0A9D8PMH2_9DELT</name>
<accession>A0A9D8PMH2</accession>
<dbReference type="Pfam" id="PF00535">
    <property type="entry name" value="Glycos_transf_2"/>
    <property type="match status" value="1"/>
</dbReference>
<comment type="subcellular location">
    <subcellularLocation>
        <location evidence="1">Cell membrane</location>
        <topology evidence="1">Multi-pass membrane protein</topology>
    </subcellularLocation>
</comment>
<evidence type="ECO:0000256" key="8">
    <source>
        <dbReference type="ARBA" id="ARBA00038152"/>
    </source>
</evidence>
<dbReference type="InterPro" id="IPR001173">
    <property type="entry name" value="Glyco_trans_2-like"/>
</dbReference>
<keyword evidence="2" id="KW-1003">Cell membrane</keyword>
<evidence type="ECO:0000256" key="9">
    <source>
        <dbReference type="SAM" id="Phobius"/>
    </source>
</evidence>
<comment type="caution">
    <text evidence="11">The sequence shown here is derived from an EMBL/GenBank/DDBJ whole genome shotgun (WGS) entry which is preliminary data.</text>
</comment>
<evidence type="ECO:0000313" key="11">
    <source>
        <dbReference type="EMBL" id="MBN1572359.1"/>
    </source>
</evidence>
<dbReference type="InterPro" id="IPR050256">
    <property type="entry name" value="Glycosyltransferase_2"/>
</dbReference>
<dbReference type="SUPFAM" id="SSF53448">
    <property type="entry name" value="Nucleotide-diphospho-sugar transferases"/>
    <property type="match status" value="1"/>
</dbReference>
<evidence type="ECO:0000256" key="3">
    <source>
        <dbReference type="ARBA" id="ARBA00022676"/>
    </source>
</evidence>
<dbReference type="FunFam" id="3.90.550.10:FF:000079">
    <property type="entry name" value="Probable glycosyl transferase"/>
    <property type="match status" value="1"/>
</dbReference>
<dbReference type="PANTHER" id="PTHR48090:SF1">
    <property type="entry name" value="PROPHAGE BACTOPRENOL GLUCOSYL TRANSFERASE HOMOLOG"/>
    <property type="match status" value="1"/>
</dbReference>
<keyword evidence="7 9" id="KW-0472">Membrane</keyword>
<keyword evidence="4" id="KW-0808">Transferase</keyword>
<keyword evidence="3" id="KW-0328">Glycosyltransferase</keyword>
<comment type="similarity">
    <text evidence="8">Belongs to the glycosyltransferase 2 family. GtrB subfamily.</text>
</comment>
<evidence type="ECO:0000256" key="2">
    <source>
        <dbReference type="ARBA" id="ARBA00022475"/>
    </source>
</evidence>
<dbReference type="PANTHER" id="PTHR48090">
    <property type="entry name" value="UNDECAPRENYL-PHOSPHATE 4-DEOXY-4-FORMAMIDO-L-ARABINOSE TRANSFERASE-RELATED"/>
    <property type="match status" value="1"/>
</dbReference>
<keyword evidence="6 9" id="KW-1133">Transmembrane helix</keyword>
<dbReference type="AlphaFoldDB" id="A0A9D8PMH2"/>
<gene>
    <name evidence="11" type="ORF">JW984_04090</name>
</gene>
<reference evidence="11" key="2">
    <citation type="submission" date="2021-01" db="EMBL/GenBank/DDBJ databases">
        <authorList>
            <person name="Hahn C.R."/>
            <person name="Youssef N.H."/>
            <person name="Elshahed M."/>
        </authorList>
    </citation>
    <scope>NUCLEOTIDE SEQUENCE</scope>
    <source>
        <strain evidence="11">Zod_Metabat.24</strain>
    </source>
</reference>
<feature type="transmembrane region" description="Helical" evidence="9">
    <location>
        <begin position="272"/>
        <end position="293"/>
    </location>
</feature>
<reference evidence="11" key="1">
    <citation type="journal article" date="2021" name="Environ. Microbiol.">
        <title>Genomic characterization of three novel Desulfobacterota classes expand the metabolic and phylogenetic diversity of the phylum.</title>
        <authorList>
            <person name="Murphy C.L."/>
            <person name="Biggerstaff J."/>
            <person name="Eichhorn A."/>
            <person name="Ewing E."/>
            <person name="Shahan R."/>
            <person name="Soriano D."/>
            <person name="Stewart S."/>
            <person name="VanMol K."/>
            <person name="Walker R."/>
            <person name="Walters P."/>
            <person name="Elshahed M.S."/>
            <person name="Youssef N.H."/>
        </authorList>
    </citation>
    <scope>NUCLEOTIDE SEQUENCE</scope>
    <source>
        <strain evidence="11">Zod_Metabat.24</strain>
    </source>
</reference>
<organism evidence="11 12">
    <name type="scientific">Candidatus Zymogenus saltonus</name>
    <dbReference type="NCBI Taxonomy" id="2844893"/>
    <lineage>
        <taxon>Bacteria</taxon>
        <taxon>Deltaproteobacteria</taxon>
        <taxon>Candidatus Zymogenia</taxon>
        <taxon>Candidatus Zymogeniales</taxon>
        <taxon>Candidatus Zymogenaceae</taxon>
        <taxon>Candidatus Zymogenus</taxon>
    </lineage>
</organism>
<evidence type="ECO:0000259" key="10">
    <source>
        <dbReference type="Pfam" id="PF00535"/>
    </source>
</evidence>
<sequence length="356" mass="39997">MVEIPVNDQKAALEFCRRLSAMMKEYGPEEDPTRPSLPKMSKGDGVEVSVVIPVYNEEDNLPLIYDRLIKILEEASSSFEIIFVDDGSKDGSLDIMRGLAGKDGRVRCVELARNFGHQLAVTAGIDYAVGSAVIIMDADLQDPPEVLPDLIKRWRNGRDVVYAIREKRKEFFLIRAAFALFYRILQRVSSIYIPLDTGDFCLMDRRVADIMRGMKEENRFLRGMRSWVGLKQEGYTYERHARHAGETKYSIAYRVRFAIDGLISFSHLPLKFASYSGVASLLISLVFGAYYLTVHLTGGLSEPKAAILIVALFFVGGVQLLTLGIMGEYIARIFDNVKGRPLYVARRAGTVDDSED</sequence>
<dbReference type="CDD" id="cd04187">
    <property type="entry name" value="DPM1_like_bac"/>
    <property type="match status" value="1"/>
</dbReference>
<evidence type="ECO:0000256" key="5">
    <source>
        <dbReference type="ARBA" id="ARBA00022692"/>
    </source>
</evidence>
<dbReference type="GO" id="GO:0016757">
    <property type="term" value="F:glycosyltransferase activity"/>
    <property type="evidence" value="ECO:0007669"/>
    <property type="project" value="UniProtKB-KW"/>
</dbReference>
<dbReference type="Gene3D" id="3.90.550.10">
    <property type="entry name" value="Spore Coat Polysaccharide Biosynthesis Protein SpsA, Chain A"/>
    <property type="match status" value="1"/>
</dbReference>